<dbReference type="EMBL" id="JAAIUW010000012">
    <property type="protein sequence ID" value="KAF7807249.1"/>
    <property type="molecule type" value="Genomic_DNA"/>
</dbReference>
<evidence type="ECO:0000256" key="1">
    <source>
        <dbReference type="SAM" id="MobiDB-lite"/>
    </source>
</evidence>
<name>A0A834SNJ8_9FABA</name>
<keyword evidence="2" id="KW-0812">Transmembrane</keyword>
<dbReference type="AlphaFoldDB" id="A0A834SNJ8"/>
<evidence type="ECO:0000256" key="2">
    <source>
        <dbReference type="SAM" id="Phobius"/>
    </source>
</evidence>
<feature type="transmembrane region" description="Helical" evidence="2">
    <location>
        <begin position="100"/>
        <end position="123"/>
    </location>
</feature>
<feature type="region of interest" description="Disordered" evidence="1">
    <location>
        <begin position="17"/>
        <end position="60"/>
    </location>
</feature>
<keyword evidence="2" id="KW-0472">Membrane</keyword>
<proteinExistence type="predicted"/>
<protein>
    <submittedName>
        <fullName evidence="3">Uncharacterized protein</fullName>
    </submittedName>
</protein>
<accession>A0A834SNJ8</accession>
<comment type="caution">
    <text evidence="3">The sequence shown here is derived from an EMBL/GenBank/DDBJ whole genome shotgun (WGS) entry which is preliminary data.</text>
</comment>
<organism evidence="3 4">
    <name type="scientific">Senna tora</name>
    <dbReference type="NCBI Taxonomy" id="362788"/>
    <lineage>
        <taxon>Eukaryota</taxon>
        <taxon>Viridiplantae</taxon>
        <taxon>Streptophyta</taxon>
        <taxon>Embryophyta</taxon>
        <taxon>Tracheophyta</taxon>
        <taxon>Spermatophyta</taxon>
        <taxon>Magnoliopsida</taxon>
        <taxon>eudicotyledons</taxon>
        <taxon>Gunneridae</taxon>
        <taxon>Pentapetalae</taxon>
        <taxon>rosids</taxon>
        <taxon>fabids</taxon>
        <taxon>Fabales</taxon>
        <taxon>Fabaceae</taxon>
        <taxon>Caesalpinioideae</taxon>
        <taxon>Cassia clade</taxon>
        <taxon>Senna</taxon>
    </lineage>
</organism>
<gene>
    <name evidence="3" type="ORF">G2W53_039410</name>
</gene>
<feature type="compositionally biased region" description="Basic and acidic residues" evidence="1">
    <location>
        <begin position="44"/>
        <end position="59"/>
    </location>
</feature>
<evidence type="ECO:0000313" key="4">
    <source>
        <dbReference type="Proteomes" id="UP000634136"/>
    </source>
</evidence>
<keyword evidence="2" id="KW-1133">Transmembrane helix</keyword>
<keyword evidence="4" id="KW-1185">Reference proteome</keyword>
<dbReference type="Proteomes" id="UP000634136">
    <property type="component" value="Unassembled WGS sequence"/>
</dbReference>
<sequence>MSDERFYPFNFEDLEDLPSSPLNLDRVTEDQSKRKGVRQSSSPSHDRAAGDRVRKEGGRKGCLGKKMRGGLSSTVVVKTFFRLLPVVLRRQRNNGRYLRLFPSLLGVGEGYFFCVFGVNTLFFCEGCSLRCYTPGSARSSSSPRLDNELRFYC</sequence>
<evidence type="ECO:0000313" key="3">
    <source>
        <dbReference type="EMBL" id="KAF7807249.1"/>
    </source>
</evidence>
<reference evidence="3" key="1">
    <citation type="submission" date="2020-09" db="EMBL/GenBank/DDBJ databases">
        <title>Genome-Enabled Discovery of Anthraquinone Biosynthesis in Senna tora.</title>
        <authorList>
            <person name="Kang S.-H."/>
            <person name="Pandey R.P."/>
            <person name="Lee C.-M."/>
            <person name="Sim J.-S."/>
            <person name="Jeong J.-T."/>
            <person name="Choi B.-S."/>
            <person name="Jung M."/>
            <person name="Ginzburg D."/>
            <person name="Zhao K."/>
            <person name="Won S.Y."/>
            <person name="Oh T.-J."/>
            <person name="Yu Y."/>
            <person name="Kim N.-H."/>
            <person name="Lee O.R."/>
            <person name="Lee T.-H."/>
            <person name="Bashyal P."/>
            <person name="Kim T.-S."/>
            <person name="Lee W.-H."/>
            <person name="Kawkins C."/>
            <person name="Kim C.-K."/>
            <person name="Kim J.S."/>
            <person name="Ahn B.O."/>
            <person name="Rhee S.Y."/>
            <person name="Sohng J.K."/>
        </authorList>
    </citation>
    <scope>NUCLEOTIDE SEQUENCE</scope>
    <source>
        <tissue evidence="3">Leaf</tissue>
    </source>
</reference>